<feature type="domain" description="HAMP" evidence="6">
    <location>
        <begin position="213"/>
        <end position="265"/>
    </location>
</feature>
<feature type="region of interest" description="Disordered" evidence="4">
    <location>
        <begin position="526"/>
        <end position="572"/>
    </location>
</feature>
<dbReference type="GO" id="GO:0004888">
    <property type="term" value="F:transmembrane signaling receptor activity"/>
    <property type="evidence" value="ECO:0007669"/>
    <property type="project" value="InterPro"/>
</dbReference>
<name>A0A3S0GWD0_9BURK</name>
<organism evidence="7 8">
    <name type="scientific">Variovorax gossypii</name>
    <dbReference type="NCBI Taxonomy" id="1679495"/>
    <lineage>
        <taxon>Bacteria</taxon>
        <taxon>Pseudomonadati</taxon>
        <taxon>Pseudomonadota</taxon>
        <taxon>Betaproteobacteria</taxon>
        <taxon>Burkholderiales</taxon>
        <taxon>Comamonadaceae</taxon>
        <taxon>Variovorax</taxon>
    </lineage>
</organism>
<evidence type="ECO:0000313" key="8">
    <source>
        <dbReference type="Proteomes" id="UP000267418"/>
    </source>
</evidence>
<dbReference type="PANTHER" id="PTHR43531">
    <property type="entry name" value="PROTEIN ICFG"/>
    <property type="match status" value="1"/>
</dbReference>
<accession>A0A3S0GWD0</accession>
<keyword evidence="1" id="KW-0488">Methylation</keyword>
<dbReference type="CDD" id="cd06225">
    <property type="entry name" value="HAMP"/>
    <property type="match status" value="1"/>
</dbReference>
<sequence>MKTFYNLKIATKLLVSFVAVLVLTACLGVISVMQLGKVHEMSTDLSTNWLPATRSLLELKGMVSGFRTQEMAHALSGSFNEMAEYEKAMDASWAALQKKRAEYEALISEPEEREVYPVFAKLLSQYELEHKKIVAVSHTQDTDQVSNMIRGKSLQLSREMNAALDKLTQVNLAGAVRAGQTADAVHAQARLWVIGLLLGAVALGLGLALWIARIVARPLEEAVKVAQSVASGDLTSRIEAHTTDETGQLLDALKGMNDSLVKIVGEVRTGTDTIATASAQIASGNQDLSSRTEEQASSLEQTAASMEELTSTVKQNADNARQANQLAVSASEVAVKGGSVVSQVVDTMGAINTSSKKIVDIIGVIDGIAFQTNILALNAAVEAARAGEQGRGFAVVASEVRSLAQRSAAAAKEIKTLIGDSVEKVEEGSKQVEEAGRTMEEIVGSVKRVTDIMGEITAASQEQTSGIEQINQAITQMDQVTQQNAALVEEASAAAQSMQEQASTLVQSVSIFKLDANAMATTRPGFTRITPIPKAAKPTPKRPAKALPKRQEPKAAPQLAMAGDAKGDWTEF</sequence>
<evidence type="ECO:0000256" key="4">
    <source>
        <dbReference type="SAM" id="MobiDB-lite"/>
    </source>
</evidence>
<dbReference type="InterPro" id="IPR004089">
    <property type="entry name" value="MCPsignal_dom"/>
</dbReference>
<feature type="compositionally biased region" description="Basic residues" evidence="4">
    <location>
        <begin position="539"/>
        <end position="548"/>
    </location>
</feature>
<feature type="compositionally biased region" description="Low complexity" evidence="4">
    <location>
        <begin position="529"/>
        <end position="538"/>
    </location>
</feature>
<dbReference type="Pfam" id="PF12729">
    <property type="entry name" value="4HB_MCP_1"/>
    <property type="match status" value="1"/>
</dbReference>
<dbReference type="RefSeq" id="WP_126472055.1">
    <property type="nucleotide sequence ID" value="NZ_RXOE01000004.1"/>
</dbReference>
<dbReference type="GO" id="GO:0006935">
    <property type="term" value="P:chemotaxis"/>
    <property type="evidence" value="ECO:0007669"/>
    <property type="project" value="InterPro"/>
</dbReference>
<evidence type="ECO:0000259" key="5">
    <source>
        <dbReference type="PROSITE" id="PS50111"/>
    </source>
</evidence>
<evidence type="ECO:0000259" key="6">
    <source>
        <dbReference type="PROSITE" id="PS50885"/>
    </source>
</evidence>
<evidence type="ECO:0000313" key="7">
    <source>
        <dbReference type="EMBL" id="RTQ33568.1"/>
    </source>
</evidence>
<keyword evidence="3" id="KW-0807">Transducer</keyword>
<dbReference type="PROSITE" id="PS50111">
    <property type="entry name" value="CHEMOTAXIS_TRANSDUC_2"/>
    <property type="match status" value="1"/>
</dbReference>
<dbReference type="Pfam" id="PF00672">
    <property type="entry name" value="HAMP"/>
    <property type="match status" value="1"/>
</dbReference>
<keyword evidence="8" id="KW-1185">Reference proteome</keyword>
<dbReference type="CDD" id="cd11386">
    <property type="entry name" value="MCP_signal"/>
    <property type="match status" value="1"/>
</dbReference>
<dbReference type="InterPro" id="IPR004090">
    <property type="entry name" value="Chemotax_Me-accpt_rcpt"/>
</dbReference>
<gene>
    <name evidence="7" type="ORF">EJP69_18115</name>
</gene>
<evidence type="ECO:0000256" key="1">
    <source>
        <dbReference type="ARBA" id="ARBA00022481"/>
    </source>
</evidence>
<dbReference type="GO" id="GO:0007165">
    <property type="term" value="P:signal transduction"/>
    <property type="evidence" value="ECO:0007669"/>
    <property type="project" value="UniProtKB-KW"/>
</dbReference>
<dbReference type="SMART" id="SM00283">
    <property type="entry name" value="MA"/>
    <property type="match status" value="1"/>
</dbReference>
<dbReference type="PROSITE" id="PS51257">
    <property type="entry name" value="PROKAR_LIPOPROTEIN"/>
    <property type="match status" value="1"/>
</dbReference>
<dbReference type="EMBL" id="RXOE01000004">
    <property type="protein sequence ID" value="RTQ33568.1"/>
    <property type="molecule type" value="Genomic_DNA"/>
</dbReference>
<dbReference type="InterPro" id="IPR003660">
    <property type="entry name" value="HAMP_dom"/>
</dbReference>
<dbReference type="Proteomes" id="UP000267418">
    <property type="component" value="Unassembled WGS sequence"/>
</dbReference>
<proteinExistence type="inferred from homology"/>
<dbReference type="InterPro" id="IPR024478">
    <property type="entry name" value="HlyB_4HB_MCP"/>
</dbReference>
<dbReference type="AlphaFoldDB" id="A0A3S0GWD0"/>
<dbReference type="SMART" id="SM00304">
    <property type="entry name" value="HAMP"/>
    <property type="match status" value="1"/>
</dbReference>
<dbReference type="PRINTS" id="PR00260">
    <property type="entry name" value="CHEMTRNSDUCR"/>
</dbReference>
<feature type="domain" description="Methyl-accepting transducer" evidence="5">
    <location>
        <begin position="270"/>
        <end position="499"/>
    </location>
</feature>
<dbReference type="FunFam" id="1.10.287.950:FF:000002">
    <property type="entry name" value="Methyl-accepting chemotaxis protein"/>
    <property type="match status" value="1"/>
</dbReference>
<evidence type="ECO:0000256" key="3">
    <source>
        <dbReference type="PROSITE-ProRule" id="PRU00284"/>
    </source>
</evidence>
<evidence type="ECO:0000256" key="2">
    <source>
        <dbReference type="ARBA" id="ARBA00029447"/>
    </source>
</evidence>
<reference evidence="7 8" key="1">
    <citation type="submission" date="2018-12" db="EMBL/GenBank/DDBJ databases">
        <title>The genome of Variovorax gossypii DSM 100435.</title>
        <authorList>
            <person name="Gao J."/>
            <person name="Sun J."/>
        </authorList>
    </citation>
    <scope>NUCLEOTIDE SEQUENCE [LARGE SCALE GENOMIC DNA]</scope>
    <source>
        <strain evidence="7 8">DSM 100435</strain>
    </source>
</reference>
<dbReference type="PROSITE" id="PS50885">
    <property type="entry name" value="HAMP"/>
    <property type="match status" value="1"/>
</dbReference>
<dbReference type="Pfam" id="PF00015">
    <property type="entry name" value="MCPsignal"/>
    <property type="match status" value="1"/>
</dbReference>
<dbReference type="GO" id="GO:0005886">
    <property type="term" value="C:plasma membrane"/>
    <property type="evidence" value="ECO:0007669"/>
    <property type="project" value="TreeGrafter"/>
</dbReference>
<comment type="similarity">
    <text evidence="2">Belongs to the methyl-accepting chemotaxis (MCP) protein family.</text>
</comment>
<comment type="caution">
    <text evidence="7">The sequence shown here is derived from an EMBL/GenBank/DDBJ whole genome shotgun (WGS) entry which is preliminary data.</text>
</comment>
<dbReference type="Gene3D" id="1.10.287.950">
    <property type="entry name" value="Methyl-accepting chemotaxis protein"/>
    <property type="match status" value="1"/>
</dbReference>
<dbReference type="InterPro" id="IPR051310">
    <property type="entry name" value="MCP_chemotaxis"/>
</dbReference>
<dbReference type="SUPFAM" id="SSF58104">
    <property type="entry name" value="Methyl-accepting chemotaxis protein (MCP) signaling domain"/>
    <property type="match status" value="1"/>
</dbReference>
<protein>
    <submittedName>
        <fullName evidence="7">HAMP domain-containing protein</fullName>
    </submittedName>
</protein>
<dbReference type="PANTHER" id="PTHR43531:SF14">
    <property type="entry name" value="METHYL-ACCEPTING CHEMOTAXIS PROTEIN I-RELATED"/>
    <property type="match status" value="1"/>
</dbReference>
<dbReference type="OrthoDB" id="9763018at2"/>